<dbReference type="Pfam" id="PF23726">
    <property type="entry name" value="Beta-prop_RSE1_2nd"/>
    <property type="match status" value="1"/>
</dbReference>
<proteinExistence type="predicted"/>
<feature type="domain" description="RSE1/DDB1/CPSF1 second beta-propeller" evidence="1">
    <location>
        <begin position="477"/>
        <end position="718"/>
    </location>
</feature>
<evidence type="ECO:0000313" key="2">
    <source>
        <dbReference type="EMBL" id="CAD9082137.1"/>
    </source>
</evidence>
<dbReference type="InterPro" id="IPR036322">
    <property type="entry name" value="WD40_repeat_dom_sf"/>
</dbReference>
<reference evidence="2" key="1">
    <citation type="submission" date="2021-01" db="EMBL/GenBank/DDBJ databases">
        <authorList>
            <person name="Corre E."/>
            <person name="Pelletier E."/>
            <person name="Niang G."/>
            <person name="Scheremetjew M."/>
            <person name="Finn R."/>
            <person name="Kale V."/>
            <person name="Holt S."/>
            <person name="Cochrane G."/>
            <person name="Meng A."/>
            <person name="Brown T."/>
            <person name="Cohen L."/>
        </authorList>
    </citation>
    <scope>NUCLEOTIDE SEQUENCE</scope>
    <source>
        <strain evidence="2">WS</strain>
    </source>
</reference>
<dbReference type="SUPFAM" id="SSF50978">
    <property type="entry name" value="WD40 repeat-like"/>
    <property type="match status" value="1"/>
</dbReference>
<dbReference type="InterPro" id="IPR050358">
    <property type="entry name" value="RSE1/DDB1/CFT1"/>
</dbReference>
<evidence type="ECO:0000259" key="1">
    <source>
        <dbReference type="Pfam" id="PF23726"/>
    </source>
</evidence>
<organism evidence="2">
    <name type="scientific">Percolomonas cosmopolitus</name>
    <dbReference type="NCBI Taxonomy" id="63605"/>
    <lineage>
        <taxon>Eukaryota</taxon>
        <taxon>Discoba</taxon>
        <taxon>Heterolobosea</taxon>
        <taxon>Tetramitia</taxon>
        <taxon>Eutetramitia</taxon>
        <taxon>Percolomonadidae</taxon>
        <taxon>Percolomonas</taxon>
    </lineage>
</organism>
<name>A0A7S1KQK4_9EUKA</name>
<accession>A0A7S1KQK4</accession>
<gene>
    <name evidence="2" type="ORF">PCOS0759_LOCUS5377</name>
</gene>
<dbReference type="InterPro" id="IPR015943">
    <property type="entry name" value="WD40/YVTN_repeat-like_dom_sf"/>
</dbReference>
<protein>
    <recommendedName>
        <fullName evidence="1">RSE1/DDB1/CPSF1 second beta-propeller domain-containing protein</fullName>
    </recommendedName>
</protein>
<dbReference type="Gene3D" id="2.130.10.10">
    <property type="entry name" value="YVTN repeat-like/Quinoprotein amine dehydrogenase"/>
    <property type="match status" value="1"/>
</dbReference>
<dbReference type="AlphaFoldDB" id="A0A7S1KQK4"/>
<dbReference type="PANTHER" id="PTHR10644">
    <property type="entry name" value="DNA REPAIR/RNA PROCESSING CPSF FAMILY"/>
    <property type="match status" value="1"/>
</dbReference>
<dbReference type="InterPro" id="IPR058543">
    <property type="entry name" value="Beta-prop_RSE1/DDB1/CPSF1_2nd"/>
</dbReference>
<sequence>MPPQRTSQQHSSTYHNPAPFLYRSNNILGNELPSSPHQWCHSLYHKSFLFISLTSGEFLVLKLDLESSENVGVQVISRTQLGDCGWLTLLDRQGEENVEGGDFFIIMNTGHKLLALDCCSAMNESVSTTNTDFVGLPKVRKTEIPLTSSSFFIPYSPGVESVSSRRSPSYIWKVEIISSRGQYFMLVLFSNQQLGHNVVDIYEYKNGASSGVHTFNLLVSGFDAMDQTESMCSNLIALPTNHNGNLPRFLTIQGTTLETFEFNQRQSSVTRLNKDKSIPREDIDGSSHYIASTTFDAQNGDLFLLRTNGYFALFDTDRNCVTWSERLFSSSYESILLLDRVKEFDETTQQPKELFIFFAATVNSVDILSVHFPRNKTTTTTTTVKYEGAHYNQLHRSLLESVIDFDFSTFNNGSPEVAASFPDEPDVHTEALPPLPTADIVPDAPTNRTNSFFMCTSGGISSLRRGVQSHTIFESETKYPGVTGLFSVPSRLSSEVSEALDDRFVVFSFPNSSRFLRIDGEEFEEVTDIAFEQDRSTLGVALHKDHEYVQVTDEEVRIVRFSEEDSGSIVCRQQYGGITVCSLHPNNFLIALADNSLIELDYTQQNLQEVYSTRLPFDVSCIKHVPCVDTNFSSESLAVIGTFQQTIVLFDRATQTVLHTLSLKFDRNQDDDMTNVPESIDFALPKLGSLSMLVGLRNGRILVYTTQFSLGKETTFTLELSKRIGILPVRIISSASRFSNSSKIFFAVSDCVHIVHFEPEVCSMITTDVENILEAIPICLKGDTSTILSVTNNDALEIFSLENSPQMIHRNQDTDNIAYRIKRCDTWTCHVLLCQKLVHSSLSYSILLLKDDELQTVYSFDGSDKPWCIDVIEEPSPDRGSNSSPTVLIAASCQSGAIHLLRLSLMRSEENFESKQSFKFCCECEASVQLPAIAYCCLFVETDLLAVSSEESLYVLKIERDHNDCLIRPICHNMVRNFIHSIALLNTQDQFQRPEHVIVVCDRYDSLTFFKLSPLMTRLSFEESDDAEGFSRCASHIHSLNDSTVVGVDRFQHVFAVQFIPPQNAAGLVSAQTLMEYNLGETCVMLKSDGEGNRNKLYAASLTGGLFAGVQLTIMENMLLSMLEVVMRNVFDSPICAQNRNSVDFSFISQFSILNLQQQDQIVQEMRRGAEFEMQQDRKEFMLGTDSISREQIGQILHRVESMLSM</sequence>
<dbReference type="EMBL" id="HBGD01006486">
    <property type="protein sequence ID" value="CAD9082137.1"/>
    <property type="molecule type" value="Transcribed_RNA"/>
</dbReference>